<name>A0AAD5VRH6_9AGAR</name>
<comment type="caution">
    <text evidence="2">The sequence shown here is derived from an EMBL/GenBank/DDBJ whole genome shotgun (WGS) entry which is preliminary data.</text>
</comment>
<sequence length="558" mass="63175">MTLDQDLDYSLSLATSHINTRLRSLVSGPSASKSRPTAFPNEVTHPSATDHSPSIVFMEPAEINEPEVKVPSAKQEVQLGRPGELRAGIVVLPIEILSAVFRLACSERPLFCEYGFQEFNRESDPPGISLAISSALALSAVSQHWRQVALSLPELWQYLRVSPKPIGYRYLESWANLLRLCIRRSPSSIELLIDYCAGGNEHTGAMTHPADPELILDHVEWTAFVEFPHVIKGLSLKMCSGTSWWPDLVDILAPLTRLERLRLHWAGGIQEEIDIGALKFHDLAMRLTTLDITHFPYDQSLNLLYLLPNLIHFRCYQPFTPDYVVVNDGIQVDHYRDESRKALNIEWLEWPAMFLPETLHFASISTPALRGLRWQHLLPHAEAEHLISRIDAAFAQFMSTAVMLTELDLTPGTASSNPTTRTQDLLSQIFQQLPNLMNLTLRASHFQLSLFSSTLIDPIMAHSSVVPLPSLRALTFYRFSPPSCVGPRRPKFTVATRVLELLRQRSELGLVRRFDVSFNFPCEWEDEVRNGYRELAREGLNLGVYVESEPVEWLHSTK</sequence>
<evidence type="ECO:0008006" key="4">
    <source>
        <dbReference type="Google" id="ProtNLM"/>
    </source>
</evidence>
<keyword evidence="3" id="KW-1185">Reference proteome</keyword>
<feature type="region of interest" description="Disordered" evidence="1">
    <location>
        <begin position="27"/>
        <end position="52"/>
    </location>
</feature>
<gene>
    <name evidence="2" type="ORF">NP233_g6788</name>
</gene>
<reference evidence="2" key="1">
    <citation type="submission" date="2022-07" db="EMBL/GenBank/DDBJ databases">
        <title>Genome Sequence of Leucocoprinus birnbaumii.</title>
        <authorList>
            <person name="Buettner E."/>
        </authorList>
    </citation>
    <scope>NUCLEOTIDE SEQUENCE</scope>
    <source>
        <strain evidence="2">VT141</strain>
    </source>
</reference>
<evidence type="ECO:0000313" key="3">
    <source>
        <dbReference type="Proteomes" id="UP001213000"/>
    </source>
</evidence>
<evidence type="ECO:0000256" key="1">
    <source>
        <dbReference type="SAM" id="MobiDB-lite"/>
    </source>
</evidence>
<dbReference type="EMBL" id="JANIEX010000461">
    <property type="protein sequence ID" value="KAJ3566777.1"/>
    <property type="molecule type" value="Genomic_DNA"/>
</dbReference>
<accession>A0AAD5VRH6</accession>
<protein>
    <recommendedName>
        <fullName evidence="4">F-box domain-containing protein</fullName>
    </recommendedName>
</protein>
<organism evidence="2 3">
    <name type="scientific">Leucocoprinus birnbaumii</name>
    <dbReference type="NCBI Taxonomy" id="56174"/>
    <lineage>
        <taxon>Eukaryota</taxon>
        <taxon>Fungi</taxon>
        <taxon>Dikarya</taxon>
        <taxon>Basidiomycota</taxon>
        <taxon>Agaricomycotina</taxon>
        <taxon>Agaricomycetes</taxon>
        <taxon>Agaricomycetidae</taxon>
        <taxon>Agaricales</taxon>
        <taxon>Agaricineae</taxon>
        <taxon>Agaricaceae</taxon>
        <taxon>Leucocoprinus</taxon>
    </lineage>
</organism>
<dbReference type="AlphaFoldDB" id="A0AAD5VRH6"/>
<proteinExistence type="predicted"/>
<dbReference type="Proteomes" id="UP001213000">
    <property type="component" value="Unassembled WGS sequence"/>
</dbReference>
<evidence type="ECO:0000313" key="2">
    <source>
        <dbReference type="EMBL" id="KAJ3566777.1"/>
    </source>
</evidence>